<keyword evidence="5" id="KW-0694">RNA-binding</keyword>
<dbReference type="InterPro" id="IPR001660">
    <property type="entry name" value="SAM"/>
</dbReference>
<feature type="region of interest" description="Disordered" evidence="9">
    <location>
        <begin position="298"/>
        <end position="382"/>
    </location>
</feature>
<feature type="compositionally biased region" description="Polar residues" evidence="9">
    <location>
        <begin position="328"/>
        <end position="337"/>
    </location>
</feature>
<evidence type="ECO:0000256" key="4">
    <source>
        <dbReference type="ARBA" id="ARBA00022490"/>
    </source>
</evidence>
<dbReference type="InterPro" id="IPR037635">
    <property type="entry name" value="VTS1_SAM"/>
</dbReference>
<comment type="similarity">
    <text evidence="3">Belongs to the VTS1 family.</text>
</comment>
<feature type="region of interest" description="Disordered" evidence="9">
    <location>
        <begin position="8"/>
        <end position="47"/>
    </location>
</feature>
<evidence type="ECO:0000313" key="11">
    <source>
        <dbReference type="EMBL" id="GAN07305.1"/>
    </source>
</evidence>
<evidence type="ECO:0000256" key="1">
    <source>
        <dbReference type="ARBA" id="ARBA00004201"/>
    </source>
</evidence>
<evidence type="ECO:0000256" key="6">
    <source>
        <dbReference type="ARBA" id="ARBA00024046"/>
    </source>
</evidence>
<feature type="compositionally biased region" description="Low complexity" evidence="9">
    <location>
        <begin position="552"/>
        <end position="566"/>
    </location>
</feature>
<dbReference type="GO" id="GO:0000932">
    <property type="term" value="C:P-body"/>
    <property type="evidence" value="ECO:0007669"/>
    <property type="project" value="UniProtKB-SubCell"/>
</dbReference>
<name>A0A0C9LVS9_9FUNG</name>
<dbReference type="Gene3D" id="1.10.150.50">
    <property type="entry name" value="Transcription Factor, Ets-1"/>
    <property type="match status" value="1"/>
</dbReference>
<dbReference type="SMART" id="SM00454">
    <property type="entry name" value="SAM"/>
    <property type="match status" value="1"/>
</dbReference>
<feature type="compositionally biased region" description="Polar residues" evidence="9">
    <location>
        <begin position="358"/>
        <end position="369"/>
    </location>
</feature>
<evidence type="ECO:0000256" key="9">
    <source>
        <dbReference type="SAM" id="MobiDB-lite"/>
    </source>
</evidence>
<dbReference type="InterPro" id="IPR013761">
    <property type="entry name" value="SAM/pointed_sf"/>
</dbReference>
<feature type="region of interest" description="Disordered" evidence="9">
    <location>
        <begin position="507"/>
        <end position="567"/>
    </location>
</feature>
<dbReference type="Proteomes" id="UP000053815">
    <property type="component" value="Unassembled WGS sequence"/>
</dbReference>
<dbReference type="InterPro" id="IPR050897">
    <property type="entry name" value="SMAUG/VTS1_RNA-bind"/>
</dbReference>
<organism evidence="11">
    <name type="scientific">Mucor ambiguus</name>
    <dbReference type="NCBI Taxonomy" id="91626"/>
    <lineage>
        <taxon>Eukaryota</taxon>
        <taxon>Fungi</taxon>
        <taxon>Fungi incertae sedis</taxon>
        <taxon>Mucoromycota</taxon>
        <taxon>Mucoromycotina</taxon>
        <taxon>Mucoromycetes</taxon>
        <taxon>Mucorales</taxon>
        <taxon>Mucorineae</taxon>
        <taxon>Mucoraceae</taxon>
        <taxon>Mucor</taxon>
    </lineage>
</organism>
<dbReference type="GO" id="GO:0003729">
    <property type="term" value="F:mRNA binding"/>
    <property type="evidence" value="ECO:0007669"/>
    <property type="project" value="InterPro"/>
</dbReference>
<reference evidence="11" key="1">
    <citation type="submission" date="2014-09" db="EMBL/GenBank/DDBJ databases">
        <title>Draft genome sequence of an oleaginous Mucoromycotina fungus Mucor ambiguus NBRC6742.</title>
        <authorList>
            <person name="Takeda I."/>
            <person name="Yamane N."/>
            <person name="Morita T."/>
            <person name="Tamano K."/>
            <person name="Machida M."/>
            <person name="Baker S."/>
            <person name="Koike H."/>
        </authorList>
    </citation>
    <scope>NUCLEOTIDE SEQUENCE</scope>
    <source>
        <strain evidence="11">NBRC 6742</strain>
    </source>
</reference>
<evidence type="ECO:0000256" key="5">
    <source>
        <dbReference type="ARBA" id="ARBA00022884"/>
    </source>
</evidence>
<dbReference type="EMBL" id="DF836445">
    <property type="protein sequence ID" value="GAN07305.1"/>
    <property type="molecule type" value="Genomic_DNA"/>
</dbReference>
<proteinExistence type="inferred from homology"/>
<dbReference type="SUPFAM" id="SSF47769">
    <property type="entry name" value="SAM/Pointed domain"/>
    <property type="match status" value="1"/>
</dbReference>
<gene>
    <name evidence="11" type="ORF">MAM1_0156d06801</name>
</gene>
<comment type="subcellular location">
    <subcellularLocation>
        <location evidence="1">Cytoplasm</location>
        <location evidence="1">P-body</location>
    </subcellularLocation>
    <subcellularLocation>
        <location evidence="2">Cytoplasm</location>
        <location evidence="2">Cytosol</location>
    </subcellularLocation>
</comment>
<protein>
    <recommendedName>
        <fullName evidence="7">RNA-binding protein VTS1</fullName>
    </recommendedName>
</protein>
<comment type="function">
    <text evidence="8">RNA-binding protein involved in post-transcriptional regulation through transcript degradation.</text>
</comment>
<dbReference type="Pfam" id="PF07647">
    <property type="entry name" value="SAM_2"/>
    <property type="match status" value="1"/>
</dbReference>
<evidence type="ECO:0000256" key="7">
    <source>
        <dbReference type="ARBA" id="ARBA00024136"/>
    </source>
</evidence>
<dbReference type="InterPro" id="IPR057327">
    <property type="entry name" value="Vts1_dom"/>
</dbReference>
<evidence type="ECO:0000256" key="3">
    <source>
        <dbReference type="ARBA" id="ARBA00007325"/>
    </source>
</evidence>
<evidence type="ECO:0000259" key="10">
    <source>
        <dbReference type="PROSITE" id="PS50105"/>
    </source>
</evidence>
<keyword evidence="12" id="KW-1185">Reference proteome</keyword>
<dbReference type="AlphaFoldDB" id="A0A0C9LVS9"/>
<dbReference type="Pfam" id="PF25479">
    <property type="entry name" value="Vts1"/>
    <property type="match status" value="1"/>
</dbReference>
<keyword evidence="4" id="KW-0963">Cytoplasm</keyword>
<feature type="domain" description="SAM" evidence="10">
    <location>
        <begin position="621"/>
        <end position="679"/>
    </location>
</feature>
<evidence type="ECO:0000256" key="8">
    <source>
        <dbReference type="ARBA" id="ARBA00054767"/>
    </source>
</evidence>
<sequence length="687" mass="76144">MSSFQRRFASLLSTDNSSPTASTTTTTTAAATSTKTQSPASASSATANSLTPDMALFNSSNMGNNIRLSPVDRQHHQRPVSEILKHESFTSPETQVLDKWFEDLQHYESSLESMATASLDPKYKEEVQHVDQWFRYLNEAERTATIYTLLQHSTQVQIRFFITVLQQMDRKDPVGALLSPAHPEKVDMQAQLTGAMKKAELEASQKLLSVLPYQTGQVIARPNANAIRRQHIDRHSFALGDTEEYDHLFSRIPGDYSLRNSYAGQQQQQQQRGMFDRPINTRPKSVIEGNSSIFSNDWSYGGFGQHHQQQQQQRPNATVGANRPKSADISNWSFGLTSSVSSKSVRDSNKDPLVSPWSGLSPTVSTFGEQQQQQSQQQNEMDQQLSMMANKWNLGGGGGNGSSNRSSVILSDDTNGFKRRATTMSIPETADEQYHVQSPPTTPAPAANNPTTTNIVLSLYDESASTPSTSTQLFGHNEKRDSFYKAGESSPVSPQSTSMNLFSMSTNTRPPTTHSVPKQQQHTFGQFLNPNDRINTNEPVETGYYSDHSDASNRSNGSKSYYNSSSNKKKVHYAGNNVALNGGYYSNALRNGGGGSGNHAPAPTTKENKKSVDVVDMNLLEDVPAWLRSLRLHKYNPIFETMKWQDMLKMDDEALLNKGVAALGARRKLLKVFDQVKAHCAAQDITY</sequence>
<feature type="compositionally biased region" description="Polar residues" evidence="9">
    <location>
        <begin position="507"/>
        <end position="539"/>
    </location>
</feature>
<feature type="compositionally biased region" description="Low complexity" evidence="9">
    <location>
        <begin position="370"/>
        <end position="382"/>
    </location>
</feature>
<evidence type="ECO:0000256" key="2">
    <source>
        <dbReference type="ARBA" id="ARBA00004514"/>
    </source>
</evidence>
<dbReference type="PANTHER" id="PTHR12515:SF5">
    <property type="entry name" value="PROTEIN SMAUG"/>
    <property type="match status" value="1"/>
</dbReference>
<dbReference type="PROSITE" id="PS50105">
    <property type="entry name" value="SAM_DOMAIN"/>
    <property type="match status" value="1"/>
</dbReference>
<dbReference type="GO" id="GO:0005829">
    <property type="term" value="C:cytosol"/>
    <property type="evidence" value="ECO:0007669"/>
    <property type="project" value="UniProtKB-SubCell"/>
</dbReference>
<accession>A0A0C9LVS9</accession>
<dbReference type="CDD" id="cd09556">
    <property type="entry name" value="SAM_VTS1_fungal"/>
    <property type="match status" value="1"/>
</dbReference>
<evidence type="ECO:0000313" key="12">
    <source>
        <dbReference type="Proteomes" id="UP000053815"/>
    </source>
</evidence>
<dbReference type="OrthoDB" id="2155283at2759"/>
<feature type="compositionally biased region" description="Low complexity" evidence="9">
    <location>
        <begin position="13"/>
        <end position="47"/>
    </location>
</feature>
<dbReference type="PANTHER" id="PTHR12515">
    <property type="entry name" value="STERILE ALPHA MOTIF DOMAIN CONTAINING PROTEIN 4-RELATED"/>
    <property type="match status" value="1"/>
</dbReference>
<dbReference type="GO" id="GO:0000289">
    <property type="term" value="P:nuclear-transcribed mRNA poly(A) tail shortening"/>
    <property type="evidence" value="ECO:0007669"/>
    <property type="project" value="TreeGrafter"/>
</dbReference>
<comment type="subunit">
    <text evidence="6">Monomer. Binds to RNA.</text>
</comment>